<keyword evidence="6" id="KW-0235">DNA replication</keyword>
<dbReference type="InterPro" id="IPR016195">
    <property type="entry name" value="Pol/histidinol_Pase-like"/>
</dbReference>
<evidence type="ECO:0000256" key="6">
    <source>
        <dbReference type="ARBA" id="ARBA00022705"/>
    </source>
</evidence>
<evidence type="ECO:0000256" key="5">
    <source>
        <dbReference type="ARBA" id="ARBA00022695"/>
    </source>
</evidence>
<dbReference type="InterPro" id="IPR029460">
    <property type="entry name" value="DNAPol_HHH"/>
</dbReference>
<sequence>MSQKFVHLHTHSHYSLLDGLSKIDDLIGRAKELDMPAIALTDHGNLYGAVEFYKKALKAGIKPILGCEFYVTPTSRFNKQPRVDEIRHHLVLLAKNEDGWKNLLQLVTKSNLEGFYYKPRIDKELLALHKDGLICLSGCFSGEISKLISLGKTDEAEKAVVWYKELFQEDYYLEIQPHAPEIHQTIIGFSRKLSVPLVATQDVHYVRKEDKEAHEILLAIQTNAKIDDEKRFSMKGCEVYITSSEEMSEFFSEVPEAISNTLKIAEACNVKLQLGVTRLPKFPIPDGMTSMEYLKTLVEERVSERFSETTSQISERLSIEISLIEKTGFADYFLIVQDFIRWARLHGIIVGPGRGSAAGSLVSYVLGITSIDPLQYDLLFERFLNSQRIEMPDIDIDFTDIRRDEVIAYVREKYGNDRVAQIITFGTMMAKAAIRDTGRALGLPYAFCDQIAKFIPFNSSLQEAVDSVTELKKMIEENTNAKKLIDLALRLEGTVRHASVHACGVIIAAEPLVLVCPLQYAPQGEKTILTQFEMHSAVDVGLLKMDFLGLKNLTIIEKTIRLVKDIHGVSIDISQLPLDDKKTFQLFRNADTTGVFQLESSGMKRYLKELKPTELEDIIAMIALYRPGPMELIPSYIARKHGKEKVEYLHPKLEPVLQKTYGVGIYQEQMMRIARDLAGFTLAEADTLRKAIGKKIKELLDEQREKIVRGMIANGIEEKTAKQIWELFPPFARYGFNRSHAAAYAMISYQTAYLKAQYPVEFMASLLNVSGGDVERINFLIGEARHLGIRVLPPDTNQSFEDFSVDTSADFPTIRFGLFAVKNLGATIVKEIIEERKRGGPYSDLADFLSRIQHKDMNKKSLESLVKCGAFDSFGVSRGELIINLEELLRFNQAVKQLSSNGQSGLFGKTIPKSSLRLKEGKPVEQSIMLAWEKELLGLYITDHPFHAYLEHPKVKKFSVPIKQLREEAPKGRTRLVIAGIISTIKKISTKNGDPMLFVTLEDHTDSLEMLVFASVLGETGSLWEEGRAIITRGRMSAKNGESKFVVDEAYELRIATS</sequence>
<reference evidence="10 11" key="1">
    <citation type="journal article" date="2016" name="Nat. Commun.">
        <title>Thousands of microbial genomes shed light on interconnected biogeochemical processes in an aquifer system.</title>
        <authorList>
            <person name="Anantharaman K."/>
            <person name="Brown C.T."/>
            <person name="Hug L.A."/>
            <person name="Sharon I."/>
            <person name="Castelle C.J."/>
            <person name="Probst A.J."/>
            <person name="Thomas B.C."/>
            <person name="Singh A."/>
            <person name="Wilkins M.J."/>
            <person name="Karaoz U."/>
            <person name="Brodie E.L."/>
            <person name="Williams K.H."/>
            <person name="Hubbard S.S."/>
            <person name="Banfield J.F."/>
        </authorList>
    </citation>
    <scope>NUCLEOTIDE SEQUENCE [LARGE SCALE GENOMIC DNA]</scope>
</reference>
<dbReference type="GO" id="GO:0003887">
    <property type="term" value="F:DNA-directed DNA polymerase activity"/>
    <property type="evidence" value="ECO:0007669"/>
    <property type="project" value="UniProtKB-KW"/>
</dbReference>
<dbReference type="Pfam" id="PF01336">
    <property type="entry name" value="tRNA_anti-codon"/>
    <property type="match status" value="1"/>
</dbReference>
<keyword evidence="7" id="KW-0239">DNA-directed DNA polymerase</keyword>
<comment type="catalytic activity">
    <reaction evidence="8">
        <text>DNA(n) + a 2'-deoxyribonucleoside 5'-triphosphate = DNA(n+1) + diphosphate</text>
        <dbReference type="Rhea" id="RHEA:22508"/>
        <dbReference type="Rhea" id="RHEA-COMP:17339"/>
        <dbReference type="Rhea" id="RHEA-COMP:17340"/>
        <dbReference type="ChEBI" id="CHEBI:33019"/>
        <dbReference type="ChEBI" id="CHEBI:61560"/>
        <dbReference type="ChEBI" id="CHEBI:173112"/>
        <dbReference type="EC" id="2.7.7.7"/>
    </reaction>
</comment>
<dbReference type="Pfam" id="PF02811">
    <property type="entry name" value="PHP"/>
    <property type="match status" value="1"/>
</dbReference>
<dbReference type="Gene3D" id="1.10.10.1600">
    <property type="entry name" value="Bacterial DNA polymerase III alpha subunit, thumb domain"/>
    <property type="match status" value="1"/>
</dbReference>
<evidence type="ECO:0000256" key="2">
    <source>
        <dbReference type="ARBA" id="ARBA00012417"/>
    </source>
</evidence>
<dbReference type="PANTHER" id="PTHR32294:SF0">
    <property type="entry name" value="DNA POLYMERASE III SUBUNIT ALPHA"/>
    <property type="match status" value="1"/>
</dbReference>
<evidence type="ECO:0000313" key="11">
    <source>
        <dbReference type="Proteomes" id="UP000176996"/>
    </source>
</evidence>
<comment type="subcellular location">
    <subcellularLocation>
        <location evidence="1">Cytoplasm</location>
    </subcellularLocation>
</comment>
<keyword evidence="4" id="KW-0808">Transferase</keyword>
<evidence type="ECO:0000259" key="9">
    <source>
        <dbReference type="SMART" id="SM00481"/>
    </source>
</evidence>
<dbReference type="InterPro" id="IPR004365">
    <property type="entry name" value="NA-bd_OB_tRNA"/>
</dbReference>
<dbReference type="InterPro" id="IPR011708">
    <property type="entry name" value="DNA_pol3_alpha_NTPase_dom"/>
</dbReference>
<dbReference type="GO" id="GO:0008408">
    <property type="term" value="F:3'-5' exonuclease activity"/>
    <property type="evidence" value="ECO:0007669"/>
    <property type="project" value="InterPro"/>
</dbReference>
<dbReference type="EC" id="2.7.7.7" evidence="2"/>
<organism evidence="10 11">
    <name type="scientific">Candidatus Jorgensenbacteria bacterium RIFCSPLOWO2_01_FULL_45_25b</name>
    <dbReference type="NCBI Taxonomy" id="1798471"/>
    <lineage>
        <taxon>Bacteria</taxon>
        <taxon>Candidatus Joergenseniibacteriota</taxon>
    </lineage>
</organism>
<dbReference type="STRING" id="1798471.A3A21_03630"/>
<dbReference type="InterPro" id="IPR041931">
    <property type="entry name" value="DNA_pol3_alpha_thumb_dom"/>
</dbReference>
<name>A0A1F6BZ47_9BACT</name>
<gene>
    <name evidence="10" type="ORF">A3A21_03630</name>
</gene>
<dbReference type="Pfam" id="PF14579">
    <property type="entry name" value="HHH_6"/>
    <property type="match status" value="1"/>
</dbReference>
<evidence type="ECO:0000256" key="8">
    <source>
        <dbReference type="ARBA" id="ARBA00049244"/>
    </source>
</evidence>
<evidence type="ECO:0000313" key="10">
    <source>
        <dbReference type="EMBL" id="OGG42098.1"/>
    </source>
</evidence>
<dbReference type="NCBIfam" id="TIGR00594">
    <property type="entry name" value="polc"/>
    <property type="match status" value="1"/>
</dbReference>
<dbReference type="SMART" id="SM00481">
    <property type="entry name" value="POLIIIAc"/>
    <property type="match status" value="1"/>
</dbReference>
<dbReference type="EMBL" id="MFKK01000007">
    <property type="protein sequence ID" value="OGG42098.1"/>
    <property type="molecule type" value="Genomic_DNA"/>
</dbReference>
<protein>
    <recommendedName>
        <fullName evidence="3">DNA polymerase III subunit alpha</fullName>
        <ecNumber evidence="2">2.7.7.7</ecNumber>
    </recommendedName>
</protein>
<keyword evidence="5" id="KW-0548">Nucleotidyltransferase</keyword>
<proteinExistence type="predicted"/>
<dbReference type="GO" id="GO:0006260">
    <property type="term" value="P:DNA replication"/>
    <property type="evidence" value="ECO:0007669"/>
    <property type="project" value="UniProtKB-KW"/>
</dbReference>
<dbReference type="CDD" id="cd12113">
    <property type="entry name" value="PHP_PolIIIA_DnaE3"/>
    <property type="match status" value="1"/>
</dbReference>
<evidence type="ECO:0000256" key="3">
    <source>
        <dbReference type="ARBA" id="ARBA00019114"/>
    </source>
</evidence>
<dbReference type="GO" id="GO:0005737">
    <property type="term" value="C:cytoplasm"/>
    <property type="evidence" value="ECO:0007669"/>
    <property type="project" value="UniProtKB-SubCell"/>
</dbReference>
<dbReference type="Pfam" id="PF17657">
    <property type="entry name" value="DNA_pol3_finger"/>
    <property type="match status" value="1"/>
</dbReference>
<dbReference type="NCBIfam" id="NF005298">
    <property type="entry name" value="PRK06826.1"/>
    <property type="match status" value="1"/>
</dbReference>
<dbReference type="AlphaFoldDB" id="A0A1F6BZ47"/>
<dbReference type="GO" id="GO:0003676">
    <property type="term" value="F:nucleic acid binding"/>
    <property type="evidence" value="ECO:0007669"/>
    <property type="project" value="InterPro"/>
</dbReference>
<accession>A0A1F6BZ47</accession>
<dbReference type="Proteomes" id="UP000176996">
    <property type="component" value="Unassembled WGS sequence"/>
</dbReference>
<evidence type="ECO:0000256" key="7">
    <source>
        <dbReference type="ARBA" id="ARBA00022932"/>
    </source>
</evidence>
<evidence type="ECO:0000256" key="4">
    <source>
        <dbReference type="ARBA" id="ARBA00022679"/>
    </source>
</evidence>
<dbReference type="InterPro" id="IPR040982">
    <property type="entry name" value="DNA_pol3_finger"/>
</dbReference>
<comment type="caution">
    <text evidence="10">The sequence shown here is derived from an EMBL/GenBank/DDBJ whole genome shotgun (WGS) entry which is preliminary data.</text>
</comment>
<dbReference type="Gene3D" id="3.20.20.140">
    <property type="entry name" value="Metal-dependent hydrolases"/>
    <property type="match status" value="1"/>
</dbReference>
<dbReference type="InterPro" id="IPR004013">
    <property type="entry name" value="PHP_dom"/>
</dbReference>
<dbReference type="Gene3D" id="1.10.150.870">
    <property type="match status" value="1"/>
</dbReference>
<feature type="domain" description="Polymerase/histidinol phosphatase N-terminal" evidence="9">
    <location>
        <begin position="6"/>
        <end position="73"/>
    </location>
</feature>
<dbReference type="CDD" id="cd04485">
    <property type="entry name" value="DnaE_OBF"/>
    <property type="match status" value="1"/>
</dbReference>
<evidence type="ECO:0000256" key="1">
    <source>
        <dbReference type="ARBA" id="ARBA00004496"/>
    </source>
</evidence>
<dbReference type="Pfam" id="PF07733">
    <property type="entry name" value="DNA_pol3_alpha"/>
    <property type="match status" value="1"/>
</dbReference>
<dbReference type="PANTHER" id="PTHR32294">
    <property type="entry name" value="DNA POLYMERASE III SUBUNIT ALPHA"/>
    <property type="match status" value="1"/>
</dbReference>
<dbReference type="SUPFAM" id="SSF89550">
    <property type="entry name" value="PHP domain-like"/>
    <property type="match status" value="1"/>
</dbReference>
<dbReference type="NCBIfam" id="NF004226">
    <property type="entry name" value="PRK05673.1"/>
    <property type="match status" value="1"/>
</dbReference>
<dbReference type="InterPro" id="IPR004805">
    <property type="entry name" value="DnaE2/DnaE/PolC"/>
</dbReference>
<dbReference type="InterPro" id="IPR003141">
    <property type="entry name" value="Pol/His_phosphatase_N"/>
</dbReference>